<dbReference type="Pfam" id="PF10176">
    <property type="entry name" value="NEDD4_Bsd2"/>
    <property type="match status" value="1"/>
</dbReference>
<dbReference type="AlphaFoldDB" id="A0A3N4I315"/>
<sequence>MAPRYERVNGDDDDDTINTPTTSTAPAGHAPTTQIPSSPPPSFHSRPNSPGPDNALDDAFDSPSSDEEEEHDTRDMRNRRHANGYEFLQESIPLVRAPVHSASASRPAAAPAASARVVGGNDGVFANLNAKPEVGRDLGEEAPPTYEQAAADAAPAYWETTILAPGMSPDEIYIEGLPVGSFFAFVWNAMISMSFQLVGFLLTYLLHTTHAAKNGSRAGLGVTLIQYGFYMRSRPEDAPSGGGPPSDNTPSDPNSIDFKAPDVNAVQADVITKTEWASYLLMIVGWFILIRAIADFFRARRTEQLILASPDRAATTVVVEEETPSARAV</sequence>
<evidence type="ECO:0000313" key="8">
    <source>
        <dbReference type="Proteomes" id="UP000275078"/>
    </source>
</evidence>
<feature type="transmembrane region" description="Helical" evidence="6">
    <location>
        <begin position="182"/>
        <end position="206"/>
    </location>
</feature>
<protein>
    <recommendedName>
        <fullName evidence="9">Metal homeostatis protein bsd2</fullName>
    </recommendedName>
</protein>
<dbReference type="STRING" id="1160509.A0A3N4I315"/>
<evidence type="ECO:0000256" key="1">
    <source>
        <dbReference type="ARBA" id="ARBA00004141"/>
    </source>
</evidence>
<evidence type="ECO:0008006" key="9">
    <source>
        <dbReference type="Google" id="ProtNLM"/>
    </source>
</evidence>
<dbReference type="GO" id="GO:0006511">
    <property type="term" value="P:ubiquitin-dependent protein catabolic process"/>
    <property type="evidence" value="ECO:0007669"/>
    <property type="project" value="TreeGrafter"/>
</dbReference>
<gene>
    <name evidence="7" type="ORF">BJ508DRAFT_415765</name>
</gene>
<dbReference type="InterPro" id="IPR019325">
    <property type="entry name" value="NEDD4/Bsd2"/>
</dbReference>
<keyword evidence="3 6" id="KW-1133">Transmembrane helix</keyword>
<name>A0A3N4I315_ASCIM</name>
<evidence type="ECO:0000256" key="3">
    <source>
        <dbReference type="ARBA" id="ARBA00022989"/>
    </source>
</evidence>
<dbReference type="OrthoDB" id="10003116at2759"/>
<evidence type="ECO:0000256" key="4">
    <source>
        <dbReference type="ARBA" id="ARBA00023136"/>
    </source>
</evidence>
<evidence type="ECO:0000256" key="6">
    <source>
        <dbReference type="SAM" id="Phobius"/>
    </source>
</evidence>
<evidence type="ECO:0000256" key="2">
    <source>
        <dbReference type="ARBA" id="ARBA00022692"/>
    </source>
</evidence>
<keyword evidence="8" id="KW-1185">Reference proteome</keyword>
<dbReference type="GO" id="GO:0007034">
    <property type="term" value="P:vacuolar transport"/>
    <property type="evidence" value="ECO:0007669"/>
    <property type="project" value="InterPro"/>
</dbReference>
<accession>A0A3N4I315</accession>
<dbReference type="CDD" id="cd22212">
    <property type="entry name" value="NDFIP-like"/>
    <property type="match status" value="1"/>
</dbReference>
<feature type="compositionally biased region" description="Acidic residues" evidence="5">
    <location>
        <begin position="55"/>
        <end position="70"/>
    </location>
</feature>
<dbReference type="PANTHER" id="PTHR13396">
    <property type="entry name" value="NEDD4 FAMILY INTERACTING PROTEIN 1/2"/>
    <property type="match status" value="1"/>
</dbReference>
<evidence type="ECO:0000313" key="7">
    <source>
        <dbReference type="EMBL" id="RPA79786.1"/>
    </source>
</evidence>
<feature type="region of interest" description="Disordered" evidence="5">
    <location>
        <begin position="236"/>
        <end position="256"/>
    </location>
</feature>
<feature type="compositionally biased region" description="Low complexity" evidence="5">
    <location>
        <begin position="245"/>
        <end position="255"/>
    </location>
</feature>
<feature type="compositionally biased region" description="Basic and acidic residues" evidence="5">
    <location>
        <begin position="1"/>
        <end position="10"/>
    </location>
</feature>
<dbReference type="GO" id="GO:0005783">
    <property type="term" value="C:endoplasmic reticulum"/>
    <property type="evidence" value="ECO:0007669"/>
    <property type="project" value="TreeGrafter"/>
</dbReference>
<proteinExistence type="predicted"/>
<reference evidence="7 8" key="1">
    <citation type="journal article" date="2018" name="Nat. Ecol. Evol.">
        <title>Pezizomycetes genomes reveal the molecular basis of ectomycorrhizal truffle lifestyle.</title>
        <authorList>
            <person name="Murat C."/>
            <person name="Payen T."/>
            <person name="Noel B."/>
            <person name="Kuo A."/>
            <person name="Morin E."/>
            <person name="Chen J."/>
            <person name="Kohler A."/>
            <person name="Krizsan K."/>
            <person name="Balestrini R."/>
            <person name="Da Silva C."/>
            <person name="Montanini B."/>
            <person name="Hainaut M."/>
            <person name="Levati E."/>
            <person name="Barry K.W."/>
            <person name="Belfiori B."/>
            <person name="Cichocki N."/>
            <person name="Clum A."/>
            <person name="Dockter R.B."/>
            <person name="Fauchery L."/>
            <person name="Guy J."/>
            <person name="Iotti M."/>
            <person name="Le Tacon F."/>
            <person name="Lindquist E.A."/>
            <person name="Lipzen A."/>
            <person name="Malagnac F."/>
            <person name="Mello A."/>
            <person name="Molinier V."/>
            <person name="Miyauchi S."/>
            <person name="Poulain J."/>
            <person name="Riccioni C."/>
            <person name="Rubini A."/>
            <person name="Sitrit Y."/>
            <person name="Splivallo R."/>
            <person name="Traeger S."/>
            <person name="Wang M."/>
            <person name="Zifcakova L."/>
            <person name="Wipf D."/>
            <person name="Zambonelli A."/>
            <person name="Paolocci F."/>
            <person name="Nowrousian M."/>
            <person name="Ottonello S."/>
            <person name="Baldrian P."/>
            <person name="Spatafora J.W."/>
            <person name="Henrissat B."/>
            <person name="Nagy L.G."/>
            <person name="Aury J.M."/>
            <person name="Wincker P."/>
            <person name="Grigoriev I.V."/>
            <person name="Bonfante P."/>
            <person name="Martin F.M."/>
        </authorList>
    </citation>
    <scope>NUCLEOTIDE SEQUENCE [LARGE SCALE GENOMIC DNA]</scope>
    <source>
        <strain evidence="7 8">RN42</strain>
    </source>
</reference>
<dbReference type="GO" id="GO:0016020">
    <property type="term" value="C:membrane"/>
    <property type="evidence" value="ECO:0007669"/>
    <property type="project" value="UniProtKB-SubCell"/>
</dbReference>
<dbReference type="Proteomes" id="UP000275078">
    <property type="component" value="Unassembled WGS sequence"/>
</dbReference>
<organism evidence="7 8">
    <name type="scientific">Ascobolus immersus RN42</name>
    <dbReference type="NCBI Taxonomy" id="1160509"/>
    <lineage>
        <taxon>Eukaryota</taxon>
        <taxon>Fungi</taxon>
        <taxon>Dikarya</taxon>
        <taxon>Ascomycota</taxon>
        <taxon>Pezizomycotina</taxon>
        <taxon>Pezizomycetes</taxon>
        <taxon>Pezizales</taxon>
        <taxon>Ascobolaceae</taxon>
        <taxon>Ascobolus</taxon>
    </lineage>
</organism>
<feature type="transmembrane region" description="Helical" evidence="6">
    <location>
        <begin position="276"/>
        <end position="294"/>
    </location>
</feature>
<keyword evidence="4 6" id="KW-0472">Membrane</keyword>
<dbReference type="GO" id="GO:0048471">
    <property type="term" value="C:perinuclear region of cytoplasm"/>
    <property type="evidence" value="ECO:0007669"/>
    <property type="project" value="TreeGrafter"/>
</dbReference>
<dbReference type="EMBL" id="ML119695">
    <property type="protein sequence ID" value="RPA79786.1"/>
    <property type="molecule type" value="Genomic_DNA"/>
</dbReference>
<dbReference type="GO" id="GO:0030001">
    <property type="term" value="P:metal ion transport"/>
    <property type="evidence" value="ECO:0007669"/>
    <property type="project" value="InterPro"/>
</dbReference>
<feature type="region of interest" description="Disordered" evidence="5">
    <location>
        <begin position="1"/>
        <end position="78"/>
    </location>
</feature>
<keyword evidence="2 6" id="KW-0812">Transmembrane</keyword>
<comment type="subcellular location">
    <subcellularLocation>
        <location evidence="1">Membrane</location>
        <topology evidence="1">Multi-pass membrane protein</topology>
    </subcellularLocation>
</comment>
<evidence type="ECO:0000256" key="5">
    <source>
        <dbReference type="SAM" id="MobiDB-lite"/>
    </source>
</evidence>
<dbReference type="PANTHER" id="PTHR13396:SF5">
    <property type="entry name" value="NEDD4 FAMILY INTERACTING PROTEIN"/>
    <property type="match status" value="1"/>
</dbReference>
<dbReference type="GO" id="GO:0005794">
    <property type="term" value="C:Golgi apparatus"/>
    <property type="evidence" value="ECO:0007669"/>
    <property type="project" value="TreeGrafter"/>
</dbReference>
<dbReference type="GO" id="GO:0031398">
    <property type="term" value="P:positive regulation of protein ubiquitination"/>
    <property type="evidence" value="ECO:0007669"/>
    <property type="project" value="TreeGrafter"/>
</dbReference>